<dbReference type="SUPFAM" id="SSF49313">
    <property type="entry name" value="Cadherin-like"/>
    <property type="match status" value="1"/>
</dbReference>
<proteinExistence type="predicted"/>
<dbReference type="SUPFAM" id="SSF101898">
    <property type="entry name" value="NHL repeat"/>
    <property type="match status" value="1"/>
</dbReference>
<protein>
    <recommendedName>
        <fullName evidence="4">DUF6443 domain-containing protein</fullName>
    </recommendedName>
</protein>
<accession>A0ABP9ACX8</accession>
<keyword evidence="6" id="KW-1185">Reference proteome</keyword>
<dbReference type="Pfam" id="PF20041">
    <property type="entry name" value="DUF6443"/>
    <property type="match status" value="1"/>
</dbReference>
<feature type="domain" description="DUF6443" evidence="4">
    <location>
        <begin position="187"/>
        <end position="330"/>
    </location>
</feature>
<evidence type="ECO:0000256" key="2">
    <source>
        <dbReference type="PROSITE-ProRule" id="PRU00504"/>
    </source>
</evidence>
<evidence type="ECO:0000313" key="6">
    <source>
        <dbReference type="Proteomes" id="UP001501411"/>
    </source>
</evidence>
<dbReference type="Proteomes" id="UP001501411">
    <property type="component" value="Unassembled WGS sequence"/>
</dbReference>
<dbReference type="NCBIfam" id="TIGR03696">
    <property type="entry name" value="Rhs_assc_core"/>
    <property type="match status" value="1"/>
</dbReference>
<dbReference type="PROSITE" id="PS51125">
    <property type="entry name" value="NHL"/>
    <property type="match status" value="1"/>
</dbReference>
<feature type="compositionally biased region" description="Basic and acidic residues" evidence="3">
    <location>
        <begin position="1154"/>
        <end position="1163"/>
    </location>
</feature>
<evidence type="ECO:0000256" key="3">
    <source>
        <dbReference type="SAM" id="MobiDB-lite"/>
    </source>
</evidence>
<gene>
    <name evidence="5" type="ORF">GCM10023231_00330</name>
</gene>
<dbReference type="Gene3D" id="2.180.10.10">
    <property type="entry name" value="RHS repeat-associated core"/>
    <property type="match status" value="1"/>
</dbReference>
<evidence type="ECO:0000256" key="1">
    <source>
        <dbReference type="ARBA" id="ARBA00022737"/>
    </source>
</evidence>
<feature type="repeat" description="NHL" evidence="2">
    <location>
        <begin position="88"/>
        <end position="112"/>
    </location>
</feature>
<evidence type="ECO:0000313" key="5">
    <source>
        <dbReference type="EMBL" id="GAA4777846.1"/>
    </source>
</evidence>
<reference evidence="6" key="1">
    <citation type="journal article" date="2019" name="Int. J. Syst. Evol. Microbiol.">
        <title>The Global Catalogue of Microorganisms (GCM) 10K type strain sequencing project: providing services to taxonomists for standard genome sequencing and annotation.</title>
        <authorList>
            <consortium name="The Broad Institute Genomics Platform"/>
            <consortium name="The Broad Institute Genome Sequencing Center for Infectious Disease"/>
            <person name="Wu L."/>
            <person name="Ma J."/>
        </authorList>
    </citation>
    <scope>NUCLEOTIDE SEQUENCE [LARGE SCALE GENOMIC DNA]</scope>
    <source>
        <strain evidence="6">JCM 18200</strain>
    </source>
</reference>
<name>A0ABP9ACX8_9SPHI</name>
<dbReference type="InterPro" id="IPR011042">
    <property type="entry name" value="6-blade_b-propeller_TolB-like"/>
</dbReference>
<dbReference type="Pfam" id="PF05345">
    <property type="entry name" value="He_PIG"/>
    <property type="match status" value="1"/>
</dbReference>
<evidence type="ECO:0000259" key="4">
    <source>
        <dbReference type="Pfam" id="PF20041"/>
    </source>
</evidence>
<dbReference type="InterPro" id="IPR022385">
    <property type="entry name" value="Rhs_assc_core"/>
</dbReference>
<dbReference type="PANTHER" id="PTHR32305:SF15">
    <property type="entry name" value="PROTEIN RHSA-RELATED"/>
    <property type="match status" value="1"/>
</dbReference>
<feature type="region of interest" description="Disordered" evidence="3">
    <location>
        <begin position="1135"/>
        <end position="1163"/>
    </location>
</feature>
<dbReference type="InterPro" id="IPR045619">
    <property type="entry name" value="DUF6443"/>
</dbReference>
<dbReference type="Gene3D" id="2.120.10.30">
    <property type="entry name" value="TolB, C-terminal domain"/>
    <property type="match status" value="1"/>
</dbReference>
<dbReference type="Pfam" id="PF01436">
    <property type="entry name" value="NHL"/>
    <property type="match status" value="1"/>
</dbReference>
<dbReference type="InterPro" id="IPR001258">
    <property type="entry name" value="NHL_repeat"/>
</dbReference>
<dbReference type="EMBL" id="BAABIQ010000001">
    <property type="protein sequence ID" value="GAA4777846.1"/>
    <property type="molecule type" value="Genomic_DNA"/>
</dbReference>
<sequence length="1317" mass="145211">MAVDASGNVYVGNYGNGQITKVTPTGTKSTFASGFGQLTNIWLMSDGSLLAVSTDHRIRKASATGTVTVFAGTGTAGSANGSPLSATFNAPEGVCTDASGNIYVADTWNQRIRRMGKGQGYSVSPALPAGLTLNKTTGLISGTPTAAKALTTYTITAHNAAGNAITTVSFAVVQASILSSNRNYIHTTTYLQAFTSVPGAPTTTQAMQDVTYYDGLGRPEQEISVKAAPGAAKDMVVPHAYDAFGREDKKYLPYATATGAGGAYKTSSVTAQATYYNSGSNYGTVTIPAVSGVTPSFAKTVYEASPLERVLEEGAPGQVWQPAAARTTATGHTVVTEYTTNNNELLSAVEKTRKVMLYRVGRESNGTPKLELTASQSYGSNQLYVTVRKDENWDPTATGFNARLGTSEEYTDKQGRMVLKRTFNQRTSGSTVTNEMLSTYYVYDDFGNLTYVLPPGGTPDRATLPTGTALTEWLDRYAYQYRYDGRNRMSHRKVPGKGMEYFNYNLMDQLVIHMNARDSLESYDGFSKPSANTRYHRFYKYDGLGRVVISGMEKNRTATQASIAKIIEEQTIPQWEERSTASGNLHGYTHRAVPTDVQYFDVLEVNYYDRYAGIPDLPSNLDKSAEAAYSKMTQGLPVAKKTKVLGTTDTYLWTVYYYDERGDNVRTLSQHYKGGAYNTNNYDDIKNEYTFTHQLKKSTREHHAGSATASLVVTTEYSYDHRDRLTDTWKTVKSGTVQGARILVSRNVYNEVGQLKTKQLHSADGGSTFGQDIAYSYNERGWLRMANAALFSQELRYNTGTTKYYNGNIAYQLYSRKHTDGTTVSGTYSYGYDKVNRLTWGMMAGGRGREGVAYDLMGNITTLNRRDSNGATADSLSYSYNSLGQLDTVRDRSTNTSTAYMLPGSSTYTYDANGNLKTRVNTANTGKNITATVYNYLDLPQRVTVNGTTISYTYDGSGRKLRSVNGINGQTRDYIDGIEYSGGSIELVEMEEGRLLNAGSNKYDYEYILKDHLGNSRSGFTGGTGVATSATLGTDYYPYGLQYLAKLATGSPKNNYLYNGKELQDKLGMYDYGARYYDPIIGRWGSVDPLAENMREYSPYNYALDNPIKFVDPNGKETFYGEQAQEMFRQLKMQLAGSEGSDQDDDKREKKHTKSELSPEERDAQARAYMKGLIPINKALLEMALWREVVISGFEVSYSYLTNFFGSKAAPKTVEVVNTVESVAAKTGLQLEKSVVNVMGKSYKAAGEVTVPIKNTELLNKLNATSKGDWVKVYEAGIQKGSKIETHYFRNNTTGQVFDVKTKYNYWHQKAFKNLGQ</sequence>
<keyword evidence="1" id="KW-0677">Repeat</keyword>
<dbReference type="InterPro" id="IPR015919">
    <property type="entry name" value="Cadherin-like_sf"/>
</dbReference>
<dbReference type="PANTHER" id="PTHR32305">
    <property type="match status" value="1"/>
</dbReference>
<organism evidence="5 6">
    <name type="scientific">Olivibacter ginsenosidimutans</name>
    <dbReference type="NCBI Taxonomy" id="1176537"/>
    <lineage>
        <taxon>Bacteria</taxon>
        <taxon>Pseudomonadati</taxon>
        <taxon>Bacteroidota</taxon>
        <taxon>Sphingobacteriia</taxon>
        <taxon>Sphingobacteriales</taxon>
        <taxon>Sphingobacteriaceae</taxon>
        <taxon>Olivibacter</taxon>
    </lineage>
</organism>
<comment type="caution">
    <text evidence="5">The sequence shown here is derived from an EMBL/GenBank/DDBJ whole genome shotgun (WGS) entry which is preliminary data.</text>
</comment>
<dbReference type="InterPro" id="IPR050708">
    <property type="entry name" value="T6SS_VgrG/RHS"/>
</dbReference>